<keyword evidence="3" id="KW-1185">Reference proteome</keyword>
<dbReference type="AlphaFoldDB" id="A0A177TBU7"/>
<evidence type="ECO:0000313" key="3">
    <source>
        <dbReference type="Proteomes" id="UP000077521"/>
    </source>
</evidence>
<dbReference type="EMBL" id="LWDF02000457">
    <property type="protein sequence ID" value="KAE8246757.1"/>
    <property type="molecule type" value="Genomic_DNA"/>
</dbReference>
<proteinExistence type="predicted"/>
<reference evidence="2" key="2">
    <citation type="journal article" date="2019" name="IMA Fungus">
        <title>Genome sequencing and comparison of five Tilletia species to identify candidate genes for the detection of regulated species infecting wheat.</title>
        <authorList>
            <person name="Nguyen H.D.T."/>
            <person name="Sultana T."/>
            <person name="Kesanakurti P."/>
            <person name="Hambleton S."/>
        </authorList>
    </citation>
    <scope>NUCLEOTIDE SEQUENCE</scope>
    <source>
        <strain evidence="2">DAOMC 236416</strain>
    </source>
</reference>
<protein>
    <recommendedName>
        <fullName evidence="4">Ribosome biogenesis protein SLX9</fullName>
    </recommendedName>
</protein>
<feature type="compositionally biased region" description="Basic residues" evidence="1">
    <location>
        <begin position="42"/>
        <end position="53"/>
    </location>
</feature>
<organism evidence="2 3">
    <name type="scientific">Tilletia indica</name>
    <dbReference type="NCBI Taxonomy" id="43049"/>
    <lineage>
        <taxon>Eukaryota</taxon>
        <taxon>Fungi</taxon>
        <taxon>Dikarya</taxon>
        <taxon>Basidiomycota</taxon>
        <taxon>Ustilaginomycotina</taxon>
        <taxon>Exobasidiomycetes</taxon>
        <taxon>Tilletiales</taxon>
        <taxon>Tilletiaceae</taxon>
        <taxon>Tilletia</taxon>
    </lineage>
</organism>
<evidence type="ECO:0000313" key="2">
    <source>
        <dbReference type="EMBL" id="KAE8246757.1"/>
    </source>
</evidence>
<gene>
    <name evidence="2" type="ORF">A4X13_0g5635</name>
</gene>
<reference evidence="2" key="1">
    <citation type="submission" date="2016-04" db="EMBL/GenBank/DDBJ databases">
        <authorList>
            <person name="Nguyen H.D."/>
            <person name="Samba Siva P."/>
            <person name="Cullis J."/>
            <person name="Levesque C.A."/>
            <person name="Hambleton S."/>
        </authorList>
    </citation>
    <scope>NUCLEOTIDE SEQUENCE</scope>
    <source>
        <strain evidence="2">DAOMC 236416</strain>
    </source>
</reference>
<evidence type="ECO:0008006" key="4">
    <source>
        <dbReference type="Google" id="ProtNLM"/>
    </source>
</evidence>
<feature type="region of interest" description="Disordered" evidence="1">
    <location>
        <begin position="1"/>
        <end position="56"/>
    </location>
</feature>
<feature type="compositionally biased region" description="Basic residues" evidence="1">
    <location>
        <begin position="1"/>
        <end position="10"/>
    </location>
</feature>
<evidence type="ECO:0000256" key="1">
    <source>
        <dbReference type="SAM" id="MobiDB-lite"/>
    </source>
</evidence>
<name>A0A177TBU7_9BASI</name>
<feature type="compositionally biased region" description="Polar residues" evidence="1">
    <location>
        <begin position="18"/>
        <end position="32"/>
    </location>
</feature>
<dbReference type="Proteomes" id="UP000077521">
    <property type="component" value="Unassembled WGS sequence"/>
</dbReference>
<sequence>MRNKRRKQLRQRAAPSDSPLTTASPTETTVKQQEQRLDRRPCSAKRKTLRSRAQKGLVNERRGEALNIFHAARIKARAKAIRAQKREAAKQAKLLSSKYVDTEAAVEAPDGSDVKIKKKRIKPQKNFLDGFVVPDHAEGPSVNQRAGYTKSLVLKKGASRHQLKNAIRNNASVDHHHDAMRTFKRILGQSDYGDLQQGILVPPSMRKNRLMV</sequence>
<accession>A0A177TBU7</accession>
<comment type="caution">
    <text evidence="2">The sequence shown here is derived from an EMBL/GenBank/DDBJ whole genome shotgun (WGS) entry which is preliminary data.</text>
</comment>